<keyword evidence="1" id="KW-0472">Membrane</keyword>
<evidence type="ECO:0000313" key="2">
    <source>
        <dbReference type="EMBL" id="KAK1413739.1"/>
    </source>
</evidence>
<organism evidence="2 3">
    <name type="scientific">Tagetes erecta</name>
    <name type="common">African marigold</name>
    <dbReference type="NCBI Taxonomy" id="13708"/>
    <lineage>
        <taxon>Eukaryota</taxon>
        <taxon>Viridiplantae</taxon>
        <taxon>Streptophyta</taxon>
        <taxon>Embryophyta</taxon>
        <taxon>Tracheophyta</taxon>
        <taxon>Spermatophyta</taxon>
        <taxon>Magnoliopsida</taxon>
        <taxon>eudicotyledons</taxon>
        <taxon>Gunneridae</taxon>
        <taxon>Pentapetalae</taxon>
        <taxon>asterids</taxon>
        <taxon>campanulids</taxon>
        <taxon>Asterales</taxon>
        <taxon>Asteraceae</taxon>
        <taxon>Asteroideae</taxon>
        <taxon>Heliantheae alliance</taxon>
        <taxon>Tageteae</taxon>
        <taxon>Tagetes</taxon>
    </lineage>
</organism>
<feature type="transmembrane region" description="Helical" evidence="1">
    <location>
        <begin position="93"/>
        <end position="111"/>
    </location>
</feature>
<reference evidence="2" key="1">
    <citation type="journal article" date="2023" name="bioRxiv">
        <title>Improved chromosome-level genome assembly for marigold (Tagetes erecta).</title>
        <authorList>
            <person name="Jiang F."/>
            <person name="Yuan L."/>
            <person name="Wang S."/>
            <person name="Wang H."/>
            <person name="Xu D."/>
            <person name="Wang A."/>
            <person name="Fan W."/>
        </authorList>
    </citation>
    <scope>NUCLEOTIDE SEQUENCE</scope>
    <source>
        <strain evidence="2">WSJ</strain>
        <tissue evidence="2">Leaf</tissue>
    </source>
</reference>
<comment type="caution">
    <text evidence="2">The sequence shown here is derived from an EMBL/GenBank/DDBJ whole genome shotgun (WGS) entry which is preliminary data.</text>
</comment>
<proteinExistence type="predicted"/>
<dbReference type="Proteomes" id="UP001229421">
    <property type="component" value="Unassembled WGS sequence"/>
</dbReference>
<dbReference type="AlphaFoldDB" id="A0AAD8JZM2"/>
<keyword evidence="3" id="KW-1185">Reference proteome</keyword>
<evidence type="ECO:0000256" key="1">
    <source>
        <dbReference type="SAM" id="Phobius"/>
    </source>
</evidence>
<evidence type="ECO:0008006" key="4">
    <source>
        <dbReference type="Google" id="ProtNLM"/>
    </source>
</evidence>
<feature type="transmembrane region" description="Helical" evidence="1">
    <location>
        <begin position="117"/>
        <end position="137"/>
    </location>
</feature>
<keyword evidence="1" id="KW-0812">Transmembrane</keyword>
<protein>
    <recommendedName>
        <fullName evidence="4">Transmembrane protein</fullName>
    </recommendedName>
</protein>
<sequence>MMCQSRRVATLVKGYVFTNEVVYVSLQFFRHIHVFRTFKSSFLSPTSIFYDFFLSPTDEDHHFGIFTPPATRDHHHTSRSTFRASIFYDHTHILLSPAAALFSGLLFRLSFCCKVCFSTLIVFSSFGSVFPFNFIVVRNQTPSKTIEDLCYIPSPITDSRQISDGLLKE</sequence>
<keyword evidence="1" id="KW-1133">Transmembrane helix</keyword>
<accession>A0AAD8JZM2</accession>
<evidence type="ECO:0000313" key="3">
    <source>
        <dbReference type="Proteomes" id="UP001229421"/>
    </source>
</evidence>
<name>A0AAD8JZM2_TARER</name>
<dbReference type="EMBL" id="JAUHHV010000009">
    <property type="protein sequence ID" value="KAK1413739.1"/>
    <property type="molecule type" value="Genomic_DNA"/>
</dbReference>
<gene>
    <name evidence="2" type="ORF">QVD17_35519</name>
</gene>